<evidence type="ECO:0000256" key="8">
    <source>
        <dbReference type="SAM" id="Phobius"/>
    </source>
</evidence>
<evidence type="ECO:0000256" key="3">
    <source>
        <dbReference type="ARBA" id="ARBA00022676"/>
    </source>
</evidence>
<feature type="transmembrane region" description="Helical" evidence="8">
    <location>
        <begin position="209"/>
        <end position="229"/>
    </location>
</feature>
<feature type="transmembrane region" description="Helical" evidence="8">
    <location>
        <begin position="292"/>
        <end position="311"/>
    </location>
</feature>
<feature type="transmembrane region" description="Helical" evidence="8">
    <location>
        <begin position="350"/>
        <end position="371"/>
    </location>
</feature>
<reference evidence="10 11" key="1">
    <citation type="submission" date="2019-08" db="EMBL/GenBank/DDBJ databases">
        <title>Draft genome sequence of Ulvibacter marinus type strain NBRC 109484.</title>
        <authorList>
            <person name="Kawano K."/>
            <person name="Ushijima N."/>
            <person name="Kihara M."/>
            <person name="Itoh H."/>
        </authorList>
    </citation>
    <scope>NUCLEOTIDE SEQUENCE [LARGE SCALE GENOMIC DNA]</scope>
    <source>
        <strain evidence="10 11">NBRC 109484</strain>
    </source>
</reference>
<evidence type="ECO:0000259" key="9">
    <source>
        <dbReference type="Pfam" id="PF13231"/>
    </source>
</evidence>
<dbReference type="GO" id="GO:0010041">
    <property type="term" value="P:response to iron(III) ion"/>
    <property type="evidence" value="ECO:0007669"/>
    <property type="project" value="TreeGrafter"/>
</dbReference>
<dbReference type="Pfam" id="PF13231">
    <property type="entry name" value="PMT_2"/>
    <property type="match status" value="1"/>
</dbReference>
<keyword evidence="4 10" id="KW-0808">Transferase</keyword>
<dbReference type="GO" id="GO:0016763">
    <property type="term" value="F:pentosyltransferase activity"/>
    <property type="evidence" value="ECO:0007669"/>
    <property type="project" value="TreeGrafter"/>
</dbReference>
<dbReference type="PANTHER" id="PTHR33908">
    <property type="entry name" value="MANNOSYLTRANSFERASE YKCB-RELATED"/>
    <property type="match status" value="1"/>
</dbReference>
<feature type="transmembrane region" description="Helical" evidence="8">
    <location>
        <begin position="185"/>
        <end position="202"/>
    </location>
</feature>
<keyword evidence="7 8" id="KW-0472">Membrane</keyword>
<protein>
    <submittedName>
        <fullName evidence="10">Glycosyl transferase</fullName>
    </submittedName>
</protein>
<organism evidence="10 11">
    <name type="scientific">Patiriisocius marinus</name>
    <dbReference type="NCBI Taxonomy" id="1397112"/>
    <lineage>
        <taxon>Bacteria</taxon>
        <taxon>Pseudomonadati</taxon>
        <taxon>Bacteroidota</taxon>
        <taxon>Flavobacteriia</taxon>
        <taxon>Flavobacteriales</taxon>
        <taxon>Flavobacteriaceae</taxon>
        <taxon>Patiriisocius</taxon>
    </lineage>
</organism>
<evidence type="ECO:0000313" key="10">
    <source>
        <dbReference type="EMBL" id="GER59734.1"/>
    </source>
</evidence>
<feature type="transmembrane region" description="Helical" evidence="8">
    <location>
        <begin position="383"/>
        <end position="401"/>
    </location>
</feature>
<evidence type="ECO:0000256" key="2">
    <source>
        <dbReference type="ARBA" id="ARBA00022475"/>
    </source>
</evidence>
<evidence type="ECO:0000313" key="11">
    <source>
        <dbReference type="Proteomes" id="UP000326509"/>
    </source>
</evidence>
<feature type="transmembrane region" description="Helical" evidence="8">
    <location>
        <begin position="88"/>
        <end position="106"/>
    </location>
</feature>
<feature type="transmembrane region" description="Helical" evidence="8">
    <location>
        <begin position="317"/>
        <end position="338"/>
    </location>
</feature>
<dbReference type="GO" id="GO:0009103">
    <property type="term" value="P:lipopolysaccharide biosynthetic process"/>
    <property type="evidence" value="ECO:0007669"/>
    <property type="project" value="UniProtKB-ARBA"/>
</dbReference>
<proteinExistence type="predicted"/>
<evidence type="ECO:0000256" key="7">
    <source>
        <dbReference type="ARBA" id="ARBA00023136"/>
    </source>
</evidence>
<feature type="transmembrane region" description="Helical" evidence="8">
    <location>
        <begin position="413"/>
        <end position="431"/>
    </location>
</feature>
<dbReference type="PANTHER" id="PTHR33908:SF3">
    <property type="entry name" value="UNDECAPRENYL PHOSPHATE-ALPHA-4-AMINO-4-DEOXY-L-ARABINOSE ARABINOSYL TRANSFERASE"/>
    <property type="match status" value="1"/>
</dbReference>
<comment type="caution">
    <text evidence="10">The sequence shown here is derived from an EMBL/GenBank/DDBJ whole genome shotgun (WGS) entry which is preliminary data.</text>
</comment>
<name>A0A5J4IXP3_9FLAO</name>
<feature type="transmembrane region" description="Helical" evidence="8">
    <location>
        <begin position="113"/>
        <end position="133"/>
    </location>
</feature>
<dbReference type="AlphaFoldDB" id="A0A5J4IXP3"/>
<dbReference type="EMBL" id="BKCG01000004">
    <property type="protein sequence ID" value="GER59734.1"/>
    <property type="molecule type" value="Genomic_DNA"/>
</dbReference>
<dbReference type="Proteomes" id="UP000326509">
    <property type="component" value="Unassembled WGS sequence"/>
</dbReference>
<dbReference type="GO" id="GO:0005886">
    <property type="term" value="C:plasma membrane"/>
    <property type="evidence" value="ECO:0007669"/>
    <property type="project" value="UniProtKB-SubCell"/>
</dbReference>
<dbReference type="RefSeq" id="WP_151674189.1">
    <property type="nucleotide sequence ID" value="NZ_BKCG01000004.1"/>
</dbReference>
<keyword evidence="11" id="KW-1185">Reference proteome</keyword>
<evidence type="ECO:0000256" key="1">
    <source>
        <dbReference type="ARBA" id="ARBA00004651"/>
    </source>
</evidence>
<feature type="transmembrane region" description="Helical" evidence="8">
    <location>
        <begin position="139"/>
        <end position="156"/>
    </location>
</feature>
<keyword evidence="5 8" id="KW-0812">Transmembrane</keyword>
<keyword evidence="2" id="KW-1003">Cell membrane</keyword>
<feature type="domain" description="Glycosyltransferase RgtA/B/C/D-like" evidence="9">
    <location>
        <begin position="63"/>
        <end position="219"/>
    </location>
</feature>
<gene>
    <name evidence="10" type="ORF">ULMA_18420</name>
</gene>
<dbReference type="InterPro" id="IPR038731">
    <property type="entry name" value="RgtA/B/C-like"/>
</dbReference>
<keyword evidence="6 8" id="KW-1133">Transmembrane helix</keyword>
<feature type="transmembrane region" description="Helical" evidence="8">
    <location>
        <begin position="258"/>
        <end position="280"/>
    </location>
</feature>
<comment type="subcellular location">
    <subcellularLocation>
        <location evidence="1">Cell membrane</location>
        <topology evidence="1">Multi-pass membrane protein</topology>
    </subcellularLocation>
</comment>
<feature type="transmembrane region" description="Helical" evidence="8">
    <location>
        <begin position="12"/>
        <end position="32"/>
    </location>
</feature>
<keyword evidence="3" id="KW-0328">Glycosyltransferase</keyword>
<accession>A0A5J4IXP3</accession>
<evidence type="ECO:0000256" key="4">
    <source>
        <dbReference type="ARBA" id="ARBA00022679"/>
    </source>
</evidence>
<dbReference type="InterPro" id="IPR050297">
    <property type="entry name" value="LipidA_mod_glycosyltrf_83"/>
</dbReference>
<evidence type="ECO:0000256" key="6">
    <source>
        <dbReference type="ARBA" id="ARBA00022989"/>
    </source>
</evidence>
<sequence>MIQFLKQNPVVLLVLVCTGIFFVNLDAIWVNIMEARNFATAREMLQDDNWLLTTLNGEPRYQKPPLPTWLTAISAALFGLESLTAMRLPAALITLVLILATYSIAIRFTAQRTYAFISSLVLATSFYIIFSGRNGQWDIFTHGFMMLTIYQLYRFFTENTYKYGRALAAAIFFGCSFMSKGPVSLYALLLPFLIAFGWVYKFKKMKTRILPLLLFLVVSFILSAWWHYYTYVFDAETVLAITNKETGNWTSYNVRPFYYYWSFFTQSGIWTIPAFVGLLYPYLKNKVLDKKGYLFTFIWTMTSVILLSIIPEKKSRYLLPVLIPLALNTGFYIMYLFRNFRQMENWKEKLPVYFNFGLIALIGIAFPIGGYIFLKDNLSGGDWFWFITLSLLLVAIAINIVIKLKQKSIKPVFYLTIAFIICITCFGMPLAKQTTVNPEYKAMADLREWNKTKQLPIYELTFFTPELIWDYKANIPVLHNGEEVVIPNENKFGILVAEHDMELFEKTFNGYRIEKIDKYDMNPQPQGNRQHKSRLWRDFYVITSTTSEASK</sequence>
<evidence type="ECO:0000256" key="5">
    <source>
        <dbReference type="ARBA" id="ARBA00022692"/>
    </source>
</evidence>
<dbReference type="OrthoDB" id="8353433at2"/>